<dbReference type="EMBL" id="QGGY01000003">
    <property type="protein sequence ID" value="PWJ77220.1"/>
    <property type="molecule type" value="Genomic_DNA"/>
</dbReference>
<organism evidence="2 3">
    <name type="scientific">Murimonas intestini</name>
    <dbReference type="NCBI Taxonomy" id="1337051"/>
    <lineage>
        <taxon>Bacteria</taxon>
        <taxon>Bacillati</taxon>
        <taxon>Bacillota</taxon>
        <taxon>Clostridia</taxon>
        <taxon>Lachnospirales</taxon>
        <taxon>Lachnospiraceae</taxon>
        <taxon>Murimonas</taxon>
    </lineage>
</organism>
<feature type="domain" description="HEPN" evidence="1">
    <location>
        <begin position="34"/>
        <end position="128"/>
    </location>
</feature>
<gene>
    <name evidence="2" type="ORF">C7383_10361</name>
</gene>
<keyword evidence="3" id="KW-1185">Reference proteome</keyword>
<dbReference type="Pfam" id="PF05168">
    <property type="entry name" value="HEPN"/>
    <property type="match status" value="1"/>
</dbReference>
<reference evidence="2 3" key="1">
    <citation type="submission" date="2018-05" db="EMBL/GenBank/DDBJ databases">
        <authorList>
            <person name="Goeker M."/>
            <person name="Huntemann M."/>
            <person name="Clum A."/>
            <person name="Pillay M."/>
            <person name="Palaniappan K."/>
            <person name="Varghese N."/>
            <person name="Mikhailova N."/>
            <person name="Stamatis D."/>
            <person name="Reddy T."/>
            <person name="Daum C."/>
            <person name="Shapiro N."/>
            <person name="Ivanova N."/>
            <person name="Kyrpides N."/>
            <person name="Woyke T."/>
        </authorList>
    </citation>
    <scope>NUCLEOTIDE SEQUENCE [LARGE SCALE GENOMIC DNA]</scope>
    <source>
        <strain evidence="2 3">DSM 26524</strain>
    </source>
</reference>
<dbReference type="SUPFAM" id="SSF81593">
    <property type="entry name" value="Nucleotidyltransferase substrate binding subunit/domain"/>
    <property type="match status" value="1"/>
</dbReference>
<dbReference type="Gene3D" id="1.20.120.330">
    <property type="entry name" value="Nucleotidyltransferases domain 2"/>
    <property type="match status" value="1"/>
</dbReference>
<dbReference type="InterPro" id="IPR007842">
    <property type="entry name" value="HEPN_dom"/>
</dbReference>
<protein>
    <submittedName>
        <fullName evidence="2">HEPN domain-containing protein</fullName>
    </submittedName>
</protein>
<evidence type="ECO:0000259" key="1">
    <source>
        <dbReference type="Pfam" id="PF05168"/>
    </source>
</evidence>
<name>A0AB73T6M3_9FIRM</name>
<evidence type="ECO:0000313" key="3">
    <source>
        <dbReference type="Proteomes" id="UP000245412"/>
    </source>
</evidence>
<proteinExistence type="predicted"/>
<dbReference type="Proteomes" id="UP000245412">
    <property type="component" value="Unassembled WGS sequence"/>
</dbReference>
<comment type="caution">
    <text evidence="2">The sequence shown here is derived from an EMBL/GenBank/DDBJ whole genome shotgun (WGS) entry which is preliminary data.</text>
</comment>
<sequence>MEKDLRTYYDFADNTYHFLINAYEQDFVANAMGAMAQEVCEKYLKHLIEEYIVPKDLQENSQKTEILRTHNLSKLSKYINNYLPEVKLNRQALNLVNGLYFTTRYPGDESIVVEKEDLKEYIEVVKECKRTIDEFIEKQKK</sequence>
<dbReference type="AlphaFoldDB" id="A0AB73T6M3"/>
<accession>A0AB73T6M3</accession>
<evidence type="ECO:0000313" key="2">
    <source>
        <dbReference type="EMBL" id="PWJ77220.1"/>
    </source>
</evidence>
<dbReference type="RefSeq" id="WP_109625334.1">
    <property type="nucleotide sequence ID" value="NZ_JANKBI010000002.1"/>
</dbReference>